<evidence type="ECO:0000256" key="6">
    <source>
        <dbReference type="ARBA" id="ARBA00023136"/>
    </source>
</evidence>
<dbReference type="EMBL" id="JAGTXO010000006">
    <property type="protein sequence ID" value="KAG8467229.1"/>
    <property type="molecule type" value="Genomic_DNA"/>
</dbReference>
<feature type="transmembrane region" description="Helical" evidence="8">
    <location>
        <begin position="187"/>
        <end position="207"/>
    </location>
</feature>
<dbReference type="OMA" id="VGIFMFV"/>
<feature type="transmembrane region" description="Helical" evidence="8">
    <location>
        <begin position="480"/>
        <end position="502"/>
    </location>
</feature>
<evidence type="ECO:0000313" key="10">
    <source>
        <dbReference type="Proteomes" id="UP000751190"/>
    </source>
</evidence>
<sequence length="564" mass="60167">MSEGARDGARDTLDVPVISFMIPYLALNLAVGLYAARNTRTITDFVLAGRRLPFFVVVTSMFAMFFGAETTLGASYNMAATGLSGDVVADPYGAALCLIVYGLFYAMPLYNTNNLTLSDFYCERYGPKLGVFSAVINTIGYLLWTAGQIIGLGVVTSRTWGVPKEVGSLICTAIIMVYTFRGGMYAVAWTECLESVVIVVCLIVMTVEVGGRTQTGWAEAYTRFDETMAPDPELADRAKAWLNHFALWAYLGIGSVPSQDIYERMNSAMNAQHARFGALVAGVAYIMAAQMPLYFGMIARAKYNADNCAGDALGCEGVDISELDEGIILDTLNALVSPGVRVVFYAALVSAILSTASGTMLGAGVLLTVNIVRPALPSVPDSKLLLMSRIATVVFATCAYAFTFTGERISDFVNISSVWLMVGLFWPLTFGLYWSRATAVGAGFSMFTGAASYTVLFLVARNDTARGGDGDGFLLYELDTATWAMLLALGAFVFGSLMPTAWQGAVDGAMDRALGWMPLFQNRAGMIIKVDQAPLAAGNAISAKTAAAGGGAFTRGTAAPMVRF</sequence>
<feature type="transmembrane region" description="Helical" evidence="8">
    <location>
        <begin position="15"/>
        <end position="36"/>
    </location>
</feature>
<dbReference type="InterPro" id="IPR050277">
    <property type="entry name" value="Sodium:Solute_Symporter"/>
</dbReference>
<dbReference type="Pfam" id="PF00474">
    <property type="entry name" value="SSF"/>
    <property type="match status" value="1"/>
</dbReference>
<evidence type="ECO:0000256" key="8">
    <source>
        <dbReference type="SAM" id="Phobius"/>
    </source>
</evidence>
<feature type="transmembrane region" description="Helical" evidence="8">
    <location>
        <begin position="92"/>
        <end position="110"/>
    </location>
</feature>
<dbReference type="Proteomes" id="UP000751190">
    <property type="component" value="Unassembled WGS sequence"/>
</dbReference>
<evidence type="ECO:0000256" key="1">
    <source>
        <dbReference type="ARBA" id="ARBA00004141"/>
    </source>
</evidence>
<dbReference type="PANTHER" id="PTHR48086:SF7">
    <property type="entry name" value="SODIUM-SOLUTE SYMPORTER-RELATED"/>
    <property type="match status" value="1"/>
</dbReference>
<dbReference type="GO" id="GO:0005886">
    <property type="term" value="C:plasma membrane"/>
    <property type="evidence" value="ECO:0007669"/>
    <property type="project" value="TreeGrafter"/>
</dbReference>
<feature type="transmembrane region" description="Helical" evidence="8">
    <location>
        <begin position="415"/>
        <end position="434"/>
    </location>
</feature>
<evidence type="ECO:0000256" key="5">
    <source>
        <dbReference type="ARBA" id="ARBA00022989"/>
    </source>
</evidence>
<organism evidence="9 10">
    <name type="scientific">Diacronema lutheri</name>
    <name type="common">Unicellular marine alga</name>
    <name type="synonym">Monochrysis lutheri</name>
    <dbReference type="NCBI Taxonomy" id="2081491"/>
    <lineage>
        <taxon>Eukaryota</taxon>
        <taxon>Haptista</taxon>
        <taxon>Haptophyta</taxon>
        <taxon>Pavlovophyceae</taxon>
        <taxon>Pavlovales</taxon>
        <taxon>Pavlovaceae</taxon>
        <taxon>Diacronema</taxon>
    </lineage>
</organism>
<comment type="subcellular location">
    <subcellularLocation>
        <location evidence="1">Membrane</location>
        <topology evidence="1">Multi-pass membrane protein</topology>
    </subcellularLocation>
</comment>
<evidence type="ECO:0000256" key="2">
    <source>
        <dbReference type="ARBA" id="ARBA00006434"/>
    </source>
</evidence>
<dbReference type="PANTHER" id="PTHR48086">
    <property type="entry name" value="SODIUM/PROLINE SYMPORTER-RELATED"/>
    <property type="match status" value="1"/>
</dbReference>
<name>A0A8J6CC63_DIALT</name>
<keyword evidence="5 8" id="KW-1133">Transmembrane helix</keyword>
<comment type="similarity">
    <text evidence="2 7">Belongs to the sodium:solute symporter (SSF) (TC 2.A.21) family.</text>
</comment>
<keyword evidence="3" id="KW-0813">Transport</keyword>
<feature type="transmembrane region" description="Helical" evidence="8">
    <location>
        <begin position="161"/>
        <end position="180"/>
    </location>
</feature>
<proteinExistence type="inferred from homology"/>
<evidence type="ECO:0000256" key="3">
    <source>
        <dbReference type="ARBA" id="ARBA00022448"/>
    </source>
</evidence>
<feature type="transmembrane region" description="Helical" evidence="8">
    <location>
        <begin position="131"/>
        <end position="155"/>
    </location>
</feature>
<feature type="transmembrane region" description="Helical" evidence="8">
    <location>
        <begin position="384"/>
        <end position="403"/>
    </location>
</feature>
<keyword evidence="4 8" id="KW-0812">Transmembrane</keyword>
<feature type="transmembrane region" description="Helical" evidence="8">
    <location>
        <begin position="52"/>
        <end position="72"/>
    </location>
</feature>
<feature type="transmembrane region" description="Helical" evidence="8">
    <location>
        <begin position="276"/>
        <end position="295"/>
    </location>
</feature>
<dbReference type="AlphaFoldDB" id="A0A8J6CC63"/>
<gene>
    <name evidence="9" type="ORF">KFE25_000545</name>
</gene>
<dbReference type="InterPro" id="IPR038377">
    <property type="entry name" value="Na/Glc_symporter_sf"/>
</dbReference>
<dbReference type="PROSITE" id="PS50283">
    <property type="entry name" value="NA_SOLUT_SYMP_3"/>
    <property type="match status" value="1"/>
</dbReference>
<evidence type="ECO:0000256" key="4">
    <source>
        <dbReference type="ARBA" id="ARBA00022692"/>
    </source>
</evidence>
<dbReference type="Gene3D" id="1.20.1730.10">
    <property type="entry name" value="Sodium/glucose cotransporter"/>
    <property type="match status" value="1"/>
</dbReference>
<accession>A0A8J6CC63</accession>
<feature type="transmembrane region" description="Helical" evidence="8">
    <location>
        <begin position="441"/>
        <end position="460"/>
    </location>
</feature>
<comment type="caution">
    <text evidence="9">The sequence shown here is derived from an EMBL/GenBank/DDBJ whole genome shotgun (WGS) entry which is preliminary data.</text>
</comment>
<dbReference type="CDD" id="cd11474">
    <property type="entry name" value="SLC5sbd_CHT"/>
    <property type="match status" value="1"/>
</dbReference>
<keyword evidence="6 8" id="KW-0472">Membrane</keyword>
<protein>
    <submittedName>
        <fullName evidence="9">Uncharacterized protein</fullName>
    </submittedName>
</protein>
<reference evidence="9" key="1">
    <citation type="submission" date="2021-05" db="EMBL/GenBank/DDBJ databases">
        <title>The genome of the haptophyte Pavlova lutheri (Diacronema luteri, Pavlovales) - a model for lipid biosynthesis in eukaryotic algae.</title>
        <authorList>
            <person name="Hulatt C.J."/>
            <person name="Posewitz M.C."/>
        </authorList>
    </citation>
    <scope>NUCLEOTIDE SEQUENCE</scope>
    <source>
        <strain evidence="9">NIVA-4/92</strain>
    </source>
</reference>
<keyword evidence="10" id="KW-1185">Reference proteome</keyword>
<evidence type="ECO:0000256" key="7">
    <source>
        <dbReference type="RuleBase" id="RU362091"/>
    </source>
</evidence>
<dbReference type="GO" id="GO:0022857">
    <property type="term" value="F:transmembrane transporter activity"/>
    <property type="evidence" value="ECO:0007669"/>
    <property type="project" value="InterPro"/>
</dbReference>
<feature type="transmembrane region" description="Helical" evidence="8">
    <location>
        <begin position="342"/>
        <end position="372"/>
    </location>
</feature>
<dbReference type="OrthoDB" id="546820at2759"/>
<evidence type="ECO:0000313" key="9">
    <source>
        <dbReference type="EMBL" id="KAG8467229.1"/>
    </source>
</evidence>
<dbReference type="InterPro" id="IPR001734">
    <property type="entry name" value="Na/solute_symporter"/>
</dbReference>